<sequence length="301" mass="32294">MDENLNCFGALALEISPQSANQDAPVEFAQGRETLEREAAEPLLEPILIDLQRLLPAAASLDLGLAMASFDPAELLRPGWPVFTALADLLVGAPGERSQARVVSLWASGGRMPAPGLQPDPGLRGGPLRLLPFVLHGGASRIAEVGQQMEAELIEKGMAAAATALAAQSAFGLPLEHARYLSLHDLCAMTALQYEHAGLAPVWKLVECALFAPQGEEWVAEADEPPALFTAGEVRIGIEPEGLLRAQAETQRLPVSRLAQLRRLRARQWQAVLCAHAISVELIELTSDEAEGELRAGLRKH</sequence>
<dbReference type="AlphaFoldDB" id="A0A1G6VR84"/>
<dbReference type="Proteomes" id="UP000199603">
    <property type="component" value="Unassembled WGS sequence"/>
</dbReference>
<dbReference type="RefSeq" id="WP_091241388.1">
    <property type="nucleotide sequence ID" value="NZ_FNAG01000003.1"/>
</dbReference>
<organism evidence="1 2">
    <name type="scientific">Aquimonas voraii</name>
    <dbReference type="NCBI Taxonomy" id="265719"/>
    <lineage>
        <taxon>Bacteria</taxon>
        <taxon>Pseudomonadati</taxon>
        <taxon>Pseudomonadota</taxon>
        <taxon>Gammaproteobacteria</taxon>
        <taxon>Lysobacterales</taxon>
        <taxon>Lysobacteraceae</taxon>
        <taxon>Aquimonas</taxon>
    </lineage>
</organism>
<protein>
    <submittedName>
        <fullName evidence="1">Uncharacterized protein</fullName>
    </submittedName>
</protein>
<reference evidence="1 2" key="1">
    <citation type="submission" date="2016-10" db="EMBL/GenBank/DDBJ databases">
        <authorList>
            <person name="de Groot N.N."/>
        </authorList>
    </citation>
    <scope>NUCLEOTIDE SEQUENCE [LARGE SCALE GENOMIC DNA]</scope>
    <source>
        <strain evidence="1 2">DSM 16957</strain>
    </source>
</reference>
<name>A0A1G6VR84_9GAMM</name>
<gene>
    <name evidence="1" type="ORF">SAMN04488509_103197</name>
</gene>
<proteinExistence type="predicted"/>
<accession>A0A1G6VR84</accession>
<evidence type="ECO:0000313" key="1">
    <source>
        <dbReference type="EMBL" id="SDD55346.1"/>
    </source>
</evidence>
<evidence type="ECO:0000313" key="2">
    <source>
        <dbReference type="Proteomes" id="UP000199603"/>
    </source>
</evidence>
<dbReference type="EMBL" id="FNAG01000003">
    <property type="protein sequence ID" value="SDD55346.1"/>
    <property type="molecule type" value="Genomic_DNA"/>
</dbReference>
<dbReference type="OrthoDB" id="6194710at2"/>
<keyword evidence="2" id="KW-1185">Reference proteome</keyword>